<keyword evidence="3" id="KW-1185">Reference proteome</keyword>
<organism evidence="2 3">
    <name type="scientific">Lacrimispora amygdalina</name>
    <dbReference type="NCBI Taxonomy" id="253257"/>
    <lineage>
        <taxon>Bacteria</taxon>
        <taxon>Bacillati</taxon>
        <taxon>Bacillota</taxon>
        <taxon>Clostridia</taxon>
        <taxon>Lachnospirales</taxon>
        <taxon>Lachnospiraceae</taxon>
        <taxon>Lacrimispora</taxon>
    </lineage>
</organism>
<name>A0ABQ5MCV1_9FIRM</name>
<dbReference type="RefSeq" id="WP_346066209.1">
    <property type="nucleotide sequence ID" value="NZ_BRPJ01000092.1"/>
</dbReference>
<feature type="transmembrane region" description="Helical" evidence="1">
    <location>
        <begin position="211"/>
        <end position="230"/>
    </location>
</feature>
<feature type="transmembrane region" description="Helical" evidence="1">
    <location>
        <begin position="127"/>
        <end position="148"/>
    </location>
</feature>
<gene>
    <name evidence="2" type="ORF">LAD12857_43010</name>
</gene>
<keyword evidence="1" id="KW-0472">Membrane</keyword>
<sequence length="277" mass="31764">MFERQKNKCKIVYNNYQFYENTALSELIEKQMKEGYYLCGIIGESSNILKFCYDKTKKPESCIIYHKHLDEKIDAEIEKMKAEKMEMLCQNNHYIIFGIPSSEADGSKSDIVKKQNKLLGIPLKKSAALILILLILSIISLVLKILLIDKGNLYFNQMSLVLYLALNIVFLLYFAGDIYDIIQGKGICSDGIMYFSSRTKFKDILFRMGDILRLVILLGSICISAAILIFVKDGVIAINVLKMWLIYCTIGYIYRLRIRSSYLSVLLIQVFLAALSF</sequence>
<dbReference type="Proteomes" id="UP001419084">
    <property type="component" value="Unassembled WGS sequence"/>
</dbReference>
<evidence type="ECO:0000313" key="3">
    <source>
        <dbReference type="Proteomes" id="UP001419084"/>
    </source>
</evidence>
<evidence type="ECO:0000313" key="2">
    <source>
        <dbReference type="EMBL" id="GLB32378.1"/>
    </source>
</evidence>
<dbReference type="EMBL" id="BRPJ01000092">
    <property type="protein sequence ID" value="GLB32378.1"/>
    <property type="molecule type" value="Genomic_DNA"/>
</dbReference>
<comment type="caution">
    <text evidence="2">The sequence shown here is derived from an EMBL/GenBank/DDBJ whole genome shotgun (WGS) entry which is preliminary data.</text>
</comment>
<evidence type="ECO:0000256" key="1">
    <source>
        <dbReference type="SAM" id="Phobius"/>
    </source>
</evidence>
<proteinExistence type="predicted"/>
<feature type="transmembrane region" description="Helical" evidence="1">
    <location>
        <begin position="154"/>
        <end position="175"/>
    </location>
</feature>
<evidence type="ECO:0008006" key="4">
    <source>
        <dbReference type="Google" id="ProtNLM"/>
    </source>
</evidence>
<keyword evidence="1" id="KW-0812">Transmembrane</keyword>
<reference evidence="2 3" key="1">
    <citation type="journal article" date="2024" name="Int. J. Syst. Evol. Microbiol.">
        <title>Lacrimispora brassicae sp. nov. isolated from fermented cabbage, and proposal of Clostridium indicum Gundawar et al. 2019 and Clostridium methoxybenzovorans Mechichi et al. 1999 as heterotypic synonyms of Lacrimispora amygdalina (Parshina et al. 2003) Haas and Blanchard 2020 and Lacrimispora indolis (McClung and McCoy 1957) Haas and Blanchard 2020, respectively.</title>
        <authorList>
            <person name="Kobayashi H."/>
            <person name="Tanizawa Y."/>
            <person name="Sakamoto M."/>
            <person name="Ohkuma M."/>
            <person name="Tohno M."/>
        </authorList>
    </citation>
    <scope>NUCLEOTIDE SEQUENCE [LARGE SCALE GENOMIC DNA]</scope>
    <source>
        <strain evidence="2 3">DSM 12857</strain>
    </source>
</reference>
<protein>
    <recommendedName>
        <fullName evidence="4">DUF2812 domain-containing protein</fullName>
    </recommendedName>
</protein>
<accession>A0ABQ5MCV1</accession>
<keyword evidence="1" id="KW-1133">Transmembrane helix</keyword>
<feature type="transmembrane region" description="Helical" evidence="1">
    <location>
        <begin position="236"/>
        <end position="254"/>
    </location>
</feature>